<sequence length="76" mass="9545">MDLKKEAFLKNQVCEKFYEVTNVYIAEELIKLNKYLYFTEKIPHWKYKNKIQRIWYFEMPRDIFEDVKNIKSKMNK</sequence>
<dbReference type="EMBL" id="ASRV01000049">
    <property type="protein sequence ID" value="EOR27457.1"/>
    <property type="molecule type" value="Genomic_DNA"/>
</dbReference>
<accession>R9CDT3</accession>
<reference evidence="1 2" key="1">
    <citation type="submission" date="2013-03" db="EMBL/GenBank/DDBJ databases">
        <title>Whole genome shotgun sequencing of Clostridium sartagoforme AAU1.</title>
        <authorList>
            <person name="Joshi C.G."/>
            <person name="Duggirala S.M."/>
            <person name="Nathani N.M."/>
            <person name="Bhatt V.D."/>
            <person name="Patel A.K."/>
            <person name="Pandya P.R."/>
            <person name="KaPatel J.A."/>
        </authorList>
    </citation>
    <scope>NUCLEOTIDE SEQUENCE [LARGE SCALE GENOMIC DNA]</scope>
    <source>
        <strain evidence="1 2">AAU1</strain>
    </source>
</reference>
<organism evidence="1 2">
    <name type="scientific">Clostridium sartagoforme AAU1</name>
    <dbReference type="NCBI Taxonomy" id="1202534"/>
    <lineage>
        <taxon>Bacteria</taxon>
        <taxon>Bacillati</taxon>
        <taxon>Bacillota</taxon>
        <taxon>Clostridia</taxon>
        <taxon>Eubacteriales</taxon>
        <taxon>Clostridiaceae</taxon>
        <taxon>Clostridium</taxon>
    </lineage>
</organism>
<evidence type="ECO:0000313" key="1">
    <source>
        <dbReference type="EMBL" id="EOR27457.1"/>
    </source>
</evidence>
<protein>
    <submittedName>
        <fullName evidence="1">Uncharacterized protein</fullName>
    </submittedName>
</protein>
<name>R9CDT3_9CLOT</name>
<dbReference type="RefSeq" id="WP_016206365.1">
    <property type="nucleotide sequence ID" value="NZ_ASRV01000049.1"/>
</dbReference>
<gene>
    <name evidence="1" type="ORF">A500_04531</name>
</gene>
<dbReference type="AlphaFoldDB" id="R9CDT3"/>
<dbReference type="PATRIC" id="fig|1202534.3.peg.906"/>
<evidence type="ECO:0000313" key="2">
    <source>
        <dbReference type="Proteomes" id="UP000013988"/>
    </source>
</evidence>
<dbReference type="OrthoDB" id="9970356at2"/>
<comment type="caution">
    <text evidence="1">The sequence shown here is derived from an EMBL/GenBank/DDBJ whole genome shotgun (WGS) entry which is preliminary data.</text>
</comment>
<dbReference type="Proteomes" id="UP000013988">
    <property type="component" value="Unassembled WGS sequence"/>
</dbReference>
<proteinExistence type="predicted"/>
<keyword evidence="2" id="KW-1185">Reference proteome</keyword>